<organism evidence="1 2">
    <name type="scientific">Gordonia phage Howe</name>
    <dbReference type="NCBI Taxonomy" id="1777061"/>
    <lineage>
        <taxon>Viruses</taxon>
        <taxon>Duplodnaviria</taxon>
        <taxon>Heunggongvirae</taxon>
        <taxon>Uroviricota</taxon>
        <taxon>Caudoviricetes</taxon>
        <taxon>Howevirus</taxon>
        <taxon>Howevirus howe</taxon>
    </lineage>
</organism>
<name>A0A0U4IH72_9CAUD</name>
<reference evidence="1 2" key="1">
    <citation type="submission" date="2015-12" db="EMBL/GenBank/DDBJ databases">
        <authorList>
            <person name="Pope W.H."/>
            <person name="Montgomery M.T."/>
            <person name="Garlena R.A."/>
            <person name="Russell D.A."/>
            <person name="Jacobs-Sera D."/>
            <person name="Hendrix R.W."/>
            <person name="Hatfull G.F."/>
        </authorList>
    </citation>
    <scope>NUCLEOTIDE SEQUENCE [LARGE SCALE GENOMIC DNA]</scope>
</reference>
<dbReference type="GeneID" id="77930787"/>
<evidence type="ECO:0000313" key="2">
    <source>
        <dbReference type="Proteomes" id="UP000221715"/>
    </source>
</evidence>
<dbReference type="KEGG" id="vg:77930787"/>
<sequence length="172" mass="20308">MIRQKPIELDTTGYNLTDFQIWHDLAWRGGYRSGGFITLSQAVEHASIPNRQYLIDKGYDIADIDRVAIAFDHDRYVSRYREYFVPAEEREPELPVRDHLIDECGYPPEAVDAFLEKRAAEDQERARKRAEREAYERTWRYRTRAAIREARDRADTAWSVLRGQHDCGEGEW</sequence>
<dbReference type="RefSeq" id="YP_010654933.1">
    <property type="nucleotide sequence ID" value="NC_070817.1"/>
</dbReference>
<evidence type="ECO:0000313" key="1">
    <source>
        <dbReference type="EMBL" id="ALY07706.1"/>
    </source>
</evidence>
<keyword evidence="2" id="KW-1185">Reference proteome</keyword>
<gene>
    <name evidence="1" type="primary">72</name>
    <name evidence="1" type="ORF">PBI_HOWE_72</name>
</gene>
<dbReference type="Proteomes" id="UP000221715">
    <property type="component" value="Genome"/>
</dbReference>
<proteinExistence type="predicted"/>
<accession>A0A0U4IH72</accession>
<protein>
    <submittedName>
        <fullName evidence="1">Uncharacterized protein</fullName>
    </submittedName>
</protein>
<dbReference type="EMBL" id="KU252585">
    <property type="protein sequence ID" value="ALY07706.1"/>
    <property type="molecule type" value="Genomic_DNA"/>
</dbReference>